<evidence type="ECO:0000256" key="1">
    <source>
        <dbReference type="SAM" id="Phobius"/>
    </source>
</evidence>
<protein>
    <submittedName>
        <fullName evidence="2">Uncharacterized protein</fullName>
    </submittedName>
</protein>
<dbReference type="Proteomes" id="UP000460272">
    <property type="component" value="Unassembled WGS sequence"/>
</dbReference>
<evidence type="ECO:0000313" key="2">
    <source>
        <dbReference type="EMBL" id="TVZ05070.1"/>
    </source>
</evidence>
<keyword evidence="1" id="KW-0812">Transmembrane</keyword>
<keyword evidence="3" id="KW-1185">Reference proteome</keyword>
<evidence type="ECO:0000313" key="3">
    <source>
        <dbReference type="Proteomes" id="UP000460272"/>
    </source>
</evidence>
<feature type="transmembrane region" description="Helical" evidence="1">
    <location>
        <begin position="50"/>
        <end position="71"/>
    </location>
</feature>
<keyword evidence="1" id="KW-1133">Transmembrane helix</keyword>
<reference evidence="2 3" key="1">
    <citation type="submission" date="2018-11" db="EMBL/GenBank/DDBJ databases">
        <title>Trebonia kvetii gen.nov., sp.nov., a novel acidophilic actinobacterium, and proposal of the new actinobacterial family Treboniaceae fam. nov.</title>
        <authorList>
            <person name="Rapoport D."/>
            <person name="Sagova-Mareckova M."/>
            <person name="Sedlacek I."/>
            <person name="Provaznik J."/>
            <person name="Kralova S."/>
            <person name="Pavlinic D."/>
            <person name="Benes V."/>
            <person name="Kopecky J."/>
        </authorList>
    </citation>
    <scope>NUCLEOTIDE SEQUENCE [LARGE SCALE GENOMIC DNA]</scope>
    <source>
        <strain evidence="2 3">15Tr583</strain>
    </source>
</reference>
<accession>A0A6P2C1P2</accession>
<sequence>MKTWLGCLGGVLLLLAAPGLIIAGLALMAHPQCAGHVLTGCPGDGGTSGAGVALLVLGILDVAVLVALAAANGHRLD</sequence>
<name>A0A6P2C1P2_9ACTN</name>
<keyword evidence="1" id="KW-0472">Membrane</keyword>
<dbReference type="RefSeq" id="WP_145852776.1">
    <property type="nucleotide sequence ID" value="NZ_RPFW01000002.1"/>
</dbReference>
<dbReference type="AlphaFoldDB" id="A0A6P2C1P2"/>
<proteinExistence type="predicted"/>
<dbReference type="EMBL" id="RPFW01000002">
    <property type="protein sequence ID" value="TVZ05070.1"/>
    <property type="molecule type" value="Genomic_DNA"/>
</dbReference>
<organism evidence="2 3">
    <name type="scientific">Trebonia kvetii</name>
    <dbReference type="NCBI Taxonomy" id="2480626"/>
    <lineage>
        <taxon>Bacteria</taxon>
        <taxon>Bacillati</taxon>
        <taxon>Actinomycetota</taxon>
        <taxon>Actinomycetes</taxon>
        <taxon>Streptosporangiales</taxon>
        <taxon>Treboniaceae</taxon>
        <taxon>Trebonia</taxon>
    </lineage>
</organism>
<comment type="caution">
    <text evidence="2">The sequence shown here is derived from an EMBL/GenBank/DDBJ whole genome shotgun (WGS) entry which is preliminary data.</text>
</comment>
<gene>
    <name evidence="2" type="ORF">EAS64_10650</name>
</gene>